<name>A0ABS9EGP2_9FLAO</name>
<dbReference type="RefSeq" id="WP_236133591.1">
    <property type="nucleotide sequence ID" value="NZ_JAKGTH010000008.1"/>
</dbReference>
<proteinExistence type="predicted"/>
<sequence>MNLIFCLGVFTIVTSNLQAQNSTAFELNEYLSVNATNKSSLNLKSKEATSTPLQVLAYDLVPTVYIENGDIKVFDEQNPVKAEVTINSFQLLSSSNKLFKSVELLVIKLDSESQISSSLDFSKLSGFDNLKFVYFLCPFNCSKSQIENIAQGLPTGITLLYSASIPE</sequence>
<reference evidence="1" key="1">
    <citation type="submission" date="2022-01" db="EMBL/GenBank/DDBJ databases">
        <title>Gillisia lutea sp. nov., isolated from marine plastic residues from the Malvarosa beach (Valencia, Spain).</title>
        <authorList>
            <person name="Vidal-Verdu A."/>
            <person name="Molina-Menor E."/>
            <person name="Satari L."/>
            <person name="Pascual J."/>
            <person name="Pereto J."/>
            <person name="Porcar M."/>
        </authorList>
    </citation>
    <scope>NUCLEOTIDE SEQUENCE</scope>
    <source>
        <strain evidence="1">M10.2A</strain>
    </source>
</reference>
<gene>
    <name evidence="1" type="ORF">L1I30_07155</name>
</gene>
<accession>A0ABS9EGP2</accession>
<evidence type="ECO:0000313" key="1">
    <source>
        <dbReference type="EMBL" id="MCF4101437.1"/>
    </source>
</evidence>
<keyword evidence="2" id="KW-1185">Reference proteome</keyword>
<organism evidence="1 2">
    <name type="scientific">Gillisia lutea</name>
    <dbReference type="NCBI Taxonomy" id="2909668"/>
    <lineage>
        <taxon>Bacteria</taxon>
        <taxon>Pseudomonadati</taxon>
        <taxon>Bacteroidota</taxon>
        <taxon>Flavobacteriia</taxon>
        <taxon>Flavobacteriales</taxon>
        <taxon>Flavobacteriaceae</taxon>
        <taxon>Gillisia</taxon>
    </lineage>
</organism>
<dbReference type="EMBL" id="JAKGTH010000008">
    <property type="protein sequence ID" value="MCF4101437.1"/>
    <property type="molecule type" value="Genomic_DNA"/>
</dbReference>
<evidence type="ECO:0000313" key="2">
    <source>
        <dbReference type="Proteomes" id="UP001179363"/>
    </source>
</evidence>
<protein>
    <submittedName>
        <fullName evidence="1">Uncharacterized protein</fullName>
    </submittedName>
</protein>
<comment type="caution">
    <text evidence="1">The sequence shown here is derived from an EMBL/GenBank/DDBJ whole genome shotgun (WGS) entry which is preliminary data.</text>
</comment>
<dbReference type="Proteomes" id="UP001179363">
    <property type="component" value="Unassembled WGS sequence"/>
</dbReference>